<evidence type="ECO:0000313" key="3">
    <source>
        <dbReference type="Proteomes" id="UP001168972"/>
    </source>
</evidence>
<dbReference type="PROSITE" id="PS00028">
    <property type="entry name" value="ZINC_FINGER_C2H2_1"/>
    <property type="match status" value="1"/>
</dbReference>
<sequence length="228" mass="26818">METYNAQRKRKIPKFAQRWLTDEKFKLWIEPVDTDNTLFYCKVCKKNFLCTSRVSRHANSICHLRNYKNLSANMDNDIDNSHKRKYQSFQPRWLEFDDSFRLWLCEPPSDAKNSSFFCRICNKSMAGDLAHIRRHAECDTHVTYLKNINEVMNMQDVDESSLPFDVRKDIAEIRFRALILDKCISYQTAGAILQFFKNVGKDPNILANMKMEPPKRSIRISNVKCGTD</sequence>
<evidence type="ECO:0000259" key="1">
    <source>
        <dbReference type="PROSITE" id="PS00028"/>
    </source>
</evidence>
<dbReference type="SUPFAM" id="SSF57667">
    <property type="entry name" value="beta-beta-alpha zinc fingers"/>
    <property type="match status" value="1"/>
</dbReference>
<reference evidence="2" key="2">
    <citation type="submission" date="2023-03" db="EMBL/GenBank/DDBJ databases">
        <authorList>
            <person name="Inwood S.N."/>
            <person name="Skelly J.G."/>
            <person name="Guhlin J."/>
            <person name="Harrop T.W.R."/>
            <person name="Goldson S.G."/>
            <person name="Dearden P.K."/>
        </authorList>
    </citation>
    <scope>NUCLEOTIDE SEQUENCE</scope>
    <source>
        <strain evidence="2">Lincoln</strain>
        <tissue evidence="2">Whole body</tissue>
    </source>
</reference>
<organism evidence="2 3">
    <name type="scientific">Microctonus hyperodae</name>
    <name type="common">Parasitoid wasp</name>
    <dbReference type="NCBI Taxonomy" id="165561"/>
    <lineage>
        <taxon>Eukaryota</taxon>
        <taxon>Metazoa</taxon>
        <taxon>Ecdysozoa</taxon>
        <taxon>Arthropoda</taxon>
        <taxon>Hexapoda</taxon>
        <taxon>Insecta</taxon>
        <taxon>Pterygota</taxon>
        <taxon>Neoptera</taxon>
        <taxon>Endopterygota</taxon>
        <taxon>Hymenoptera</taxon>
        <taxon>Apocrita</taxon>
        <taxon>Ichneumonoidea</taxon>
        <taxon>Braconidae</taxon>
        <taxon>Euphorinae</taxon>
        <taxon>Microctonus</taxon>
    </lineage>
</organism>
<dbReference type="InterPro" id="IPR036236">
    <property type="entry name" value="Znf_C2H2_sf"/>
</dbReference>
<protein>
    <recommendedName>
        <fullName evidence="1">C2H2-type domain-containing protein</fullName>
    </recommendedName>
</protein>
<reference evidence="2" key="1">
    <citation type="journal article" date="2023" name="bioRxiv">
        <title>Scaffold-level genome assemblies of two parasitoid biocontrol wasps reveal the parthenogenesis mechanism and an associated novel virus.</title>
        <authorList>
            <person name="Inwood S."/>
            <person name="Skelly J."/>
            <person name="Guhlin J."/>
            <person name="Harrop T."/>
            <person name="Goldson S."/>
            <person name="Dearden P."/>
        </authorList>
    </citation>
    <scope>NUCLEOTIDE SEQUENCE</scope>
    <source>
        <strain evidence="2">Lincoln</strain>
        <tissue evidence="2">Whole body</tissue>
    </source>
</reference>
<dbReference type="Proteomes" id="UP001168972">
    <property type="component" value="Unassembled WGS sequence"/>
</dbReference>
<dbReference type="InterPro" id="IPR013087">
    <property type="entry name" value="Znf_C2H2_type"/>
</dbReference>
<accession>A0AA39G0Q5</accession>
<feature type="domain" description="C2H2-type" evidence="1">
    <location>
        <begin position="41"/>
        <end position="63"/>
    </location>
</feature>
<proteinExistence type="predicted"/>
<evidence type="ECO:0000313" key="2">
    <source>
        <dbReference type="EMBL" id="KAK0179354.1"/>
    </source>
</evidence>
<gene>
    <name evidence="2" type="ORF">PV327_005112</name>
</gene>
<name>A0AA39G0Q5_MICHY</name>
<dbReference type="AlphaFoldDB" id="A0AA39G0Q5"/>
<keyword evidence="3" id="KW-1185">Reference proteome</keyword>
<comment type="caution">
    <text evidence="2">The sequence shown here is derived from an EMBL/GenBank/DDBJ whole genome shotgun (WGS) entry which is preliminary data.</text>
</comment>
<dbReference type="EMBL" id="JAQQBR010000003">
    <property type="protein sequence ID" value="KAK0179354.1"/>
    <property type="molecule type" value="Genomic_DNA"/>
</dbReference>